<evidence type="ECO:0000256" key="2">
    <source>
        <dbReference type="ARBA" id="ARBA00022837"/>
    </source>
</evidence>
<sequence>MNQFQDVFNEFSQLHNQKYNLGEILSFLDSKCANGYFDRDVYQQLIDQIPQAQSQQQCTINQLINVFKKAQDVLNDKISKCQQIIDQKNIEIRAYNDKIKQQQTNSVNSSSKLNVEILEAEILYQSNGQLQISLECMSSVVYTQLAKRLNPVWNETFDFNVNEQAVMKFILLDTELQQKRGIGGVAYIDINTFGDQMLHDFTVNLTDESNSIVRAKLHLKIQWIYSKNKYLQDLVNENMIQINQLEQEINDHIVDLDIINSPFKQAIKFQNNLTISTYQTQQNQQQQQQQQQGNILLISESQIDRLVQISLLLIILYLVFGLLNTMYRTLNFDFLVIFYCFLFYQKNYKLQSLLHIKIIMVMLGVALLMDIIWLAIYSTPYLGEFNASYDHLEYGLQKYQIILSWLLLFVKIVVLMFYVHIYATYPDKSTQVYDQQWNAIFGWKDIKQINIYRNYN</sequence>
<protein>
    <recommendedName>
        <fullName evidence="4">C2 domain-containing protein</fullName>
    </recommendedName>
</protein>
<keyword evidence="3" id="KW-0812">Transmembrane</keyword>
<keyword evidence="6" id="KW-1185">Reference proteome</keyword>
<proteinExistence type="predicted"/>
<evidence type="ECO:0000313" key="6">
    <source>
        <dbReference type="Proteomes" id="UP000688137"/>
    </source>
</evidence>
<accession>A0A8S1NR96</accession>
<dbReference type="Pfam" id="PF00168">
    <property type="entry name" value="C2"/>
    <property type="match status" value="1"/>
</dbReference>
<feature type="domain" description="C2" evidence="4">
    <location>
        <begin position="112"/>
        <end position="198"/>
    </location>
</feature>
<dbReference type="PANTHER" id="PTHR45911:SF4">
    <property type="entry name" value="MULTIPLE C2 AND TRANSMEMBRANE DOMAIN-CONTAINING PROTEIN"/>
    <property type="match status" value="1"/>
</dbReference>
<dbReference type="PANTHER" id="PTHR45911">
    <property type="entry name" value="C2 DOMAIN-CONTAINING PROTEIN"/>
    <property type="match status" value="1"/>
</dbReference>
<dbReference type="AlphaFoldDB" id="A0A8S1NR96"/>
<dbReference type="Proteomes" id="UP000688137">
    <property type="component" value="Unassembled WGS sequence"/>
</dbReference>
<dbReference type="GO" id="GO:0016020">
    <property type="term" value="C:membrane"/>
    <property type="evidence" value="ECO:0007669"/>
    <property type="project" value="TreeGrafter"/>
</dbReference>
<evidence type="ECO:0000313" key="5">
    <source>
        <dbReference type="EMBL" id="CAD8092716.1"/>
    </source>
</evidence>
<dbReference type="InterPro" id="IPR000008">
    <property type="entry name" value="C2_dom"/>
</dbReference>
<feature type="transmembrane region" description="Helical" evidence="3">
    <location>
        <begin position="306"/>
        <end position="323"/>
    </location>
</feature>
<gene>
    <name evidence="5" type="ORF">PPRIM_AZ9-3.1.T0910092</name>
</gene>
<dbReference type="GO" id="GO:0005509">
    <property type="term" value="F:calcium ion binding"/>
    <property type="evidence" value="ECO:0007669"/>
    <property type="project" value="TreeGrafter"/>
</dbReference>
<feature type="transmembrane region" description="Helical" evidence="3">
    <location>
        <begin position="399"/>
        <end position="419"/>
    </location>
</feature>
<reference evidence="5" key="1">
    <citation type="submission" date="2021-01" db="EMBL/GenBank/DDBJ databases">
        <authorList>
            <consortium name="Genoscope - CEA"/>
            <person name="William W."/>
        </authorList>
    </citation>
    <scope>NUCLEOTIDE SEQUENCE</scope>
</reference>
<evidence type="ECO:0000256" key="1">
    <source>
        <dbReference type="ARBA" id="ARBA00022723"/>
    </source>
</evidence>
<keyword evidence="2" id="KW-0106">Calcium</keyword>
<evidence type="ECO:0000256" key="3">
    <source>
        <dbReference type="SAM" id="Phobius"/>
    </source>
</evidence>
<organism evidence="5 6">
    <name type="scientific">Paramecium primaurelia</name>
    <dbReference type="NCBI Taxonomy" id="5886"/>
    <lineage>
        <taxon>Eukaryota</taxon>
        <taxon>Sar</taxon>
        <taxon>Alveolata</taxon>
        <taxon>Ciliophora</taxon>
        <taxon>Intramacronucleata</taxon>
        <taxon>Oligohymenophorea</taxon>
        <taxon>Peniculida</taxon>
        <taxon>Parameciidae</taxon>
        <taxon>Paramecium</taxon>
    </lineage>
</organism>
<name>A0A8S1NR96_PARPR</name>
<comment type="caution">
    <text evidence="5">The sequence shown here is derived from an EMBL/GenBank/DDBJ whole genome shotgun (WGS) entry which is preliminary data.</text>
</comment>
<keyword evidence="3" id="KW-1133">Transmembrane helix</keyword>
<keyword evidence="3" id="KW-0472">Membrane</keyword>
<feature type="transmembrane region" description="Helical" evidence="3">
    <location>
        <begin position="358"/>
        <end position="379"/>
    </location>
</feature>
<evidence type="ECO:0000259" key="4">
    <source>
        <dbReference type="Pfam" id="PF00168"/>
    </source>
</evidence>
<dbReference type="OMA" id="RLNPVWN"/>
<keyword evidence="1" id="KW-0479">Metal-binding</keyword>
<dbReference type="EMBL" id="CAJJDM010000094">
    <property type="protein sequence ID" value="CAD8092716.1"/>
    <property type="molecule type" value="Genomic_DNA"/>
</dbReference>